<dbReference type="InterPro" id="IPR031846">
    <property type="entry name" value="Hvcn1"/>
</dbReference>
<evidence type="ECO:0000256" key="9">
    <source>
        <dbReference type="ARBA" id="ARBA00023065"/>
    </source>
</evidence>
<dbReference type="EMBL" id="KN832871">
    <property type="protein sequence ID" value="KIN06581.1"/>
    <property type="molecule type" value="Genomic_DNA"/>
</dbReference>
<gene>
    <name evidence="15" type="ORF">OIDMADRAFT_83129</name>
</gene>
<dbReference type="PANTHER" id="PTHR46480">
    <property type="entry name" value="F20B24.22"/>
    <property type="match status" value="1"/>
</dbReference>
<feature type="non-terminal residue" evidence="15">
    <location>
        <position position="1"/>
    </location>
</feature>
<name>A0A0C3HED7_OIDMZ</name>
<keyword evidence="16" id="KW-1185">Reference proteome</keyword>
<dbReference type="GO" id="GO:0005886">
    <property type="term" value="C:plasma membrane"/>
    <property type="evidence" value="ECO:0007669"/>
    <property type="project" value="UniProtKB-SubCell"/>
</dbReference>
<comment type="subcellular location">
    <subcellularLocation>
        <location evidence="1">Cell membrane</location>
        <topology evidence="1">Multi-pass membrane protein</topology>
    </subcellularLocation>
</comment>
<evidence type="ECO:0000256" key="13">
    <source>
        <dbReference type="SAM" id="Phobius"/>
    </source>
</evidence>
<dbReference type="GO" id="GO:0034702">
    <property type="term" value="C:monoatomic ion channel complex"/>
    <property type="evidence" value="ECO:0007669"/>
    <property type="project" value="UniProtKB-KW"/>
</dbReference>
<protein>
    <recommendedName>
        <fullName evidence="2">Voltage-gated hydrogen channel 1</fullName>
    </recommendedName>
    <alternativeName>
        <fullName evidence="12">Hydrogen voltage-gated channel 1</fullName>
    </alternativeName>
</protein>
<keyword evidence="9" id="KW-0406">Ion transport</keyword>
<keyword evidence="5 13" id="KW-0812">Transmembrane</keyword>
<keyword evidence="8" id="KW-0175">Coiled coil</keyword>
<evidence type="ECO:0000256" key="10">
    <source>
        <dbReference type="ARBA" id="ARBA00023136"/>
    </source>
</evidence>
<dbReference type="InterPro" id="IPR005821">
    <property type="entry name" value="Ion_trans_dom"/>
</dbReference>
<evidence type="ECO:0000256" key="12">
    <source>
        <dbReference type="ARBA" id="ARBA00031989"/>
    </source>
</evidence>
<organism evidence="15 16">
    <name type="scientific">Oidiodendron maius (strain Zn)</name>
    <dbReference type="NCBI Taxonomy" id="913774"/>
    <lineage>
        <taxon>Eukaryota</taxon>
        <taxon>Fungi</taxon>
        <taxon>Dikarya</taxon>
        <taxon>Ascomycota</taxon>
        <taxon>Pezizomycotina</taxon>
        <taxon>Leotiomycetes</taxon>
        <taxon>Leotiomycetes incertae sedis</taxon>
        <taxon>Myxotrichaceae</taxon>
        <taxon>Oidiodendron</taxon>
    </lineage>
</organism>
<dbReference type="HOGENOM" id="CLU_1975811_0_0_1"/>
<dbReference type="OrthoDB" id="427456at2759"/>
<dbReference type="AlphaFoldDB" id="A0A0C3HED7"/>
<accession>A0A0C3HED7</accession>
<keyword evidence="11" id="KW-0407">Ion channel</keyword>
<keyword evidence="10 13" id="KW-0472">Membrane</keyword>
<evidence type="ECO:0000256" key="3">
    <source>
        <dbReference type="ARBA" id="ARBA00022448"/>
    </source>
</evidence>
<evidence type="ECO:0000256" key="11">
    <source>
        <dbReference type="ARBA" id="ARBA00023303"/>
    </source>
</evidence>
<dbReference type="Pfam" id="PF00520">
    <property type="entry name" value="Ion_trans"/>
    <property type="match status" value="1"/>
</dbReference>
<evidence type="ECO:0000256" key="5">
    <source>
        <dbReference type="ARBA" id="ARBA00022692"/>
    </source>
</evidence>
<feature type="transmembrane region" description="Helical" evidence="13">
    <location>
        <begin position="72"/>
        <end position="92"/>
    </location>
</feature>
<dbReference type="InterPro" id="IPR027359">
    <property type="entry name" value="Volt_channel_dom_sf"/>
</dbReference>
<proteinExistence type="predicted"/>
<feature type="domain" description="Ion transport" evidence="14">
    <location>
        <begin position="44"/>
        <end position="115"/>
    </location>
</feature>
<evidence type="ECO:0000259" key="14">
    <source>
        <dbReference type="Pfam" id="PF00520"/>
    </source>
</evidence>
<dbReference type="Gene3D" id="1.20.120.350">
    <property type="entry name" value="Voltage-gated potassium channels. Chain C"/>
    <property type="match status" value="1"/>
</dbReference>
<evidence type="ECO:0000256" key="6">
    <source>
        <dbReference type="ARBA" id="ARBA00022882"/>
    </source>
</evidence>
<evidence type="ECO:0000256" key="4">
    <source>
        <dbReference type="ARBA" id="ARBA00022475"/>
    </source>
</evidence>
<evidence type="ECO:0000256" key="8">
    <source>
        <dbReference type="ARBA" id="ARBA00023054"/>
    </source>
</evidence>
<evidence type="ECO:0000256" key="1">
    <source>
        <dbReference type="ARBA" id="ARBA00004651"/>
    </source>
</evidence>
<feature type="transmembrane region" description="Helical" evidence="13">
    <location>
        <begin position="30"/>
        <end position="52"/>
    </location>
</feature>
<feature type="transmembrane region" description="Helical" evidence="13">
    <location>
        <begin position="104"/>
        <end position="123"/>
    </location>
</feature>
<dbReference type="PANTHER" id="PTHR46480:SF1">
    <property type="entry name" value="VOLTAGE-GATED HYDROGEN CHANNEL 1"/>
    <property type="match status" value="1"/>
</dbReference>
<keyword evidence="6" id="KW-0851">Voltage-gated channel</keyword>
<dbReference type="Proteomes" id="UP000054321">
    <property type="component" value="Unassembled WGS sequence"/>
</dbReference>
<keyword evidence="4" id="KW-1003">Cell membrane</keyword>
<dbReference type="GO" id="GO:0030171">
    <property type="term" value="F:voltage-gated proton channel activity"/>
    <property type="evidence" value="ECO:0007669"/>
    <property type="project" value="InterPro"/>
</dbReference>
<sequence length="127" mass="14496">HPSPRRSIREVHAFYQQRTRTFLSSHTQHYIVLLLVSLDLLGIFADIIINLYQCDSHSSSPRWSTIRDGLGLAGLVFSCAFMLELLVSIWAFGWRYFNSRFHTFDAAVILAGFITDVLLHGVLEEIA</sequence>
<evidence type="ECO:0000313" key="16">
    <source>
        <dbReference type="Proteomes" id="UP000054321"/>
    </source>
</evidence>
<keyword evidence="3" id="KW-0813">Transport</keyword>
<reference evidence="15 16" key="1">
    <citation type="submission" date="2014-04" db="EMBL/GenBank/DDBJ databases">
        <authorList>
            <consortium name="DOE Joint Genome Institute"/>
            <person name="Kuo A."/>
            <person name="Martino E."/>
            <person name="Perotto S."/>
            <person name="Kohler A."/>
            <person name="Nagy L.G."/>
            <person name="Floudas D."/>
            <person name="Copeland A."/>
            <person name="Barry K.W."/>
            <person name="Cichocki N."/>
            <person name="Veneault-Fourrey C."/>
            <person name="LaButti K."/>
            <person name="Lindquist E.A."/>
            <person name="Lipzen A."/>
            <person name="Lundell T."/>
            <person name="Morin E."/>
            <person name="Murat C."/>
            <person name="Sun H."/>
            <person name="Tunlid A."/>
            <person name="Henrissat B."/>
            <person name="Grigoriev I.V."/>
            <person name="Hibbett D.S."/>
            <person name="Martin F."/>
            <person name="Nordberg H.P."/>
            <person name="Cantor M.N."/>
            <person name="Hua S.X."/>
        </authorList>
    </citation>
    <scope>NUCLEOTIDE SEQUENCE [LARGE SCALE GENOMIC DNA]</scope>
    <source>
        <strain evidence="15 16">Zn</strain>
    </source>
</reference>
<evidence type="ECO:0000256" key="2">
    <source>
        <dbReference type="ARBA" id="ARBA00015897"/>
    </source>
</evidence>
<dbReference type="InParanoid" id="A0A0C3HED7"/>
<dbReference type="STRING" id="913774.A0A0C3HED7"/>
<reference evidence="16" key="2">
    <citation type="submission" date="2015-01" db="EMBL/GenBank/DDBJ databases">
        <title>Evolutionary Origins and Diversification of the Mycorrhizal Mutualists.</title>
        <authorList>
            <consortium name="DOE Joint Genome Institute"/>
            <consortium name="Mycorrhizal Genomics Consortium"/>
            <person name="Kohler A."/>
            <person name="Kuo A."/>
            <person name="Nagy L.G."/>
            <person name="Floudas D."/>
            <person name="Copeland A."/>
            <person name="Barry K.W."/>
            <person name="Cichocki N."/>
            <person name="Veneault-Fourrey C."/>
            <person name="LaButti K."/>
            <person name="Lindquist E.A."/>
            <person name="Lipzen A."/>
            <person name="Lundell T."/>
            <person name="Morin E."/>
            <person name="Murat C."/>
            <person name="Riley R."/>
            <person name="Ohm R."/>
            <person name="Sun H."/>
            <person name="Tunlid A."/>
            <person name="Henrissat B."/>
            <person name="Grigoriev I.V."/>
            <person name="Hibbett D.S."/>
            <person name="Martin F."/>
        </authorList>
    </citation>
    <scope>NUCLEOTIDE SEQUENCE [LARGE SCALE GENOMIC DNA]</scope>
    <source>
        <strain evidence="16">Zn</strain>
    </source>
</reference>
<evidence type="ECO:0000313" key="15">
    <source>
        <dbReference type="EMBL" id="KIN06581.1"/>
    </source>
</evidence>
<keyword evidence="7 13" id="KW-1133">Transmembrane helix</keyword>
<evidence type="ECO:0000256" key="7">
    <source>
        <dbReference type="ARBA" id="ARBA00022989"/>
    </source>
</evidence>
<feature type="non-terminal residue" evidence="15">
    <location>
        <position position="127"/>
    </location>
</feature>